<reference evidence="2" key="1">
    <citation type="journal article" date="2019" name="Int. J. Syst. Evol. Microbiol.">
        <title>The Global Catalogue of Microorganisms (GCM) 10K type strain sequencing project: providing services to taxonomists for standard genome sequencing and annotation.</title>
        <authorList>
            <consortium name="The Broad Institute Genomics Platform"/>
            <consortium name="The Broad Institute Genome Sequencing Center for Infectious Disease"/>
            <person name="Wu L."/>
            <person name="Ma J."/>
        </authorList>
    </citation>
    <scope>NUCLEOTIDE SEQUENCE [LARGE SCALE GENOMIC DNA]</scope>
    <source>
        <strain evidence="2">CECT 7069</strain>
    </source>
</reference>
<organism evidence="1 2">
    <name type="scientific">Methylobacterium adhaesivum</name>
    <dbReference type="NCBI Taxonomy" id="333297"/>
    <lineage>
        <taxon>Bacteria</taxon>
        <taxon>Pseudomonadati</taxon>
        <taxon>Pseudomonadota</taxon>
        <taxon>Alphaproteobacteria</taxon>
        <taxon>Hyphomicrobiales</taxon>
        <taxon>Methylobacteriaceae</taxon>
        <taxon>Methylobacterium</taxon>
    </lineage>
</organism>
<dbReference type="Proteomes" id="UP001224644">
    <property type="component" value="Unassembled WGS sequence"/>
</dbReference>
<dbReference type="RefSeq" id="WP_238225658.1">
    <property type="nucleotide sequence ID" value="NZ_BPQD01000014.1"/>
</dbReference>
<proteinExistence type="predicted"/>
<gene>
    <name evidence="1" type="ORF">QWZ12_13515</name>
</gene>
<sequence length="348" mass="39036">MILFVFTEADSPDVTIVLPDVPQRQDASKRIHFALRTLSDLDGISINEVLAAVRRIGSDVIRTRLPDSVVWRGESINLKTAEAFIRRMRRLLLTAAATEVRPERTVQVITSDCEDFVDRCRFAHTFEGSFGFVVEAPVGAPPDVTLLSEEEHPAPFERAVVRRIATGFRSVRRAEVAQNSRPLQATFQGGWSADMCDQVVGMYEEIGAESLSFGIELSTEWTLPEDHLDMWSFTLRPVNIRMIKEASEILKERQEENEVPVIISGPIVRLASKENPADLLHNVSPREVVIRWESPDRGDISVSTRVAPEDYLAALEAHRAGRAVRVSGNLVRAGKRWILYPITSLKVE</sequence>
<accession>A0ABT8BHM7</accession>
<dbReference type="EMBL" id="JAUFPX010000012">
    <property type="protein sequence ID" value="MDN3591619.1"/>
    <property type="molecule type" value="Genomic_DNA"/>
</dbReference>
<comment type="caution">
    <text evidence="1">The sequence shown here is derived from an EMBL/GenBank/DDBJ whole genome shotgun (WGS) entry which is preliminary data.</text>
</comment>
<name>A0ABT8BHM7_9HYPH</name>
<evidence type="ECO:0000313" key="2">
    <source>
        <dbReference type="Proteomes" id="UP001224644"/>
    </source>
</evidence>
<keyword evidence="2" id="KW-1185">Reference proteome</keyword>
<protein>
    <submittedName>
        <fullName evidence="1">Uncharacterized protein</fullName>
    </submittedName>
</protein>
<evidence type="ECO:0000313" key="1">
    <source>
        <dbReference type="EMBL" id="MDN3591619.1"/>
    </source>
</evidence>